<dbReference type="OrthoDB" id="7206787at2"/>
<gene>
    <name evidence="2" type="ORF">SAMN04488005_3280</name>
</gene>
<feature type="chain" id="PRO_5011578864" evidence="1">
    <location>
        <begin position="20"/>
        <end position="116"/>
    </location>
</feature>
<evidence type="ECO:0000313" key="3">
    <source>
        <dbReference type="Proteomes" id="UP000199478"/>
    </source>
</evidence>
<dbReference type="EMBL" id="FOYP01000007">
    <property type="protein sequence ID" value="SFR61640.1"/>
    <property type="molecule type" value="Genomic_DNA"/>
</dbReference>
<feature type="signal peptide" evidence="1">
    <location>
        <begin position="1"/>
        <end position="19"/>
    </location>
</feature>
<name>A0A1I6I5I5_9RHOB</name>
<dbReference type="RefSeq" id="WP_090201856.1">
    <property type="nucleotide sequence ID" value="NZ_FOYP01000007.1"/>
</dbReference>
<accession>A0A1I6I5I5</accession>
<protein>
    <submittedName>
        <fullName evidence="2">Uncharacterized protein</fullName>
    </submittedName>
</protein>
<evidence type="ECO:0000313" key="2">
    <source>
        <dbReference type="EMBL" id="SFR61640.1"/>
    </source>
</evidence>
<dbReference type="Proteomes" id="UP000199478">
    <property type="component" value="Unassembled WGS sequence"/>
</dbReference>
<evidence type="ECO:0000256" key="1">
    <source>
        <dbReference type="SAM" id="SignalP"/>
    </source>
</evidence>
<organism evidence="2 3">
    <name type="scientific">Yoonia tamlensis</name>
    <dbReference type="NCBI Taxonomy" id="390270"/>
    <lineage>
        <taxon>Bacteria</taxon>
        <taxon>Pseudomonadati</taxon>
        <taxon>Pseudomonadota</taxon>
        <taxon>Alphaproteobacteria</taxon>
        <taxon>Rhodobacterales</taxon>
        <taxon>Paracoccaceae</taxon>
        <taxon>Yoonia</taxon>
    </lineage>
</organism>
<dbReference type="AlphaFoldDB" id="A0A1I6I5I5"/>
<sequence>MKRFLIGLSLMMLGSAVNAKTATCLLVVDGEFYMNGTCEFTAETGGDFTATTQSDDGQIEWSASMFIEDGVGKMAWNGDGQEGQRMTPAGHQHTVEHAMKRDGACWANKTALLCAW</sequence>
<proteinExistence type="predicted"/>
<reference evidence="3" key="1">
    <citation type="submission" date="2016-10" db="EMBL/GenBank/DDBJ databases">
        <authorList>
            <person name="Varghese N."/>
            <person name="Submissions S."/>
        </authorList>
    </citation>
    <scope>NUCLEOTIDE SEQUENCE [LARGE SCALE GENOMIC DNA]</scope>
    <source>
        <strain evidence="3">DSM 26879</strain>
    </source>
</reference>
<keyword evidence="1" id="KW-0732">Signal</keyword>
<keyword evidence="3" id="KW-1185">Reference proteome</keyword>